<dbReference type="InterPro" id="IPR057037">
    <property type="entry name" value="TPR_rep_actino"/>
</dbReference>
<organism evidence="2 3">
    <name type="scientific">Mycobacteroides abscessus subsp. abscessus</name>
    <dbReference type="NCBI Taxonomy" id="1185650"/>
    <lineage>
        <taxon>Bacteria</taxon>
        <taxon>Bacillati</taxon>
        <taxon>Actinomycetota</taxon>
        <taxon>Actinomycetes</taxon>
        <taxon>Mycobacteriales</taxon>
        <taxon>Mycobacteriaceae</taxon>
        <taxon>Mycobacteroides</taxon>
        <taxon>Mycobacteroides abscessus</taxon>
    </lineage>
</organism>
<dbReference type="EMBL" id="FSHM01000004">
    <property type="protein sequence ID" value="SIB25435.1"/>
    <property type="molecule type" value="Genomic_DNA"/>
</dbReference>
<proteinExistence type="predicted"/>
<dbReference type="Pfam" id="PF23275">
    <property type="entry name" value="TPR_23"/>
    <property type="match status" value="1"/>
</dbReference>
<evidence type="ECO:0000313" key="2">
    <source>
        <dbReference type="EMBL" id="SIB25435.1"/>
    </source>
</evidence>
<reference evidence="2 3" key="1">
    <citation type="submission" date="2016-11" db="EMBL/GenBank/DDBJ databases">
        <authorList>
            <consortium name="Pathogen Informatics"/>
        </authorList>
    </citation>
    <scope>NUCLEOTIDE SEQUENCE [LARGE SCALE GENOMIC DNA]</scope>
    <source>
        <strain evidence="2 3">104</strain>
    </source>
</reference>
<evidence type="ECO:0000259" key="1">
    <source>
        <dbReference type="Pfam" id="PF23275"/>
    </source>
</evidence>
<accession>A0AB38D1D5</accession>
<comment type="caution">
    <text evidence="2">The sequence shown here is derived from an EMBL/GenBank/DDBJ whole genome shotgun (WGS) entry which is preliminary data.</text>
</comment>
<gene>
    <name evidence="2" type="ORF">SAMEA2070301_03401</name>
</gene>
<dbReference type="AlphaFoldDB" id="A0AB38D1D5"/>
<evidence type="ECO:0000313" key="3">
    <source>
        <dbReference type="Proteomes" id="UP000185210"/>
    </source>
</evidence>
<dbReference type="Proteomes" id="UP000185210">
    <property type="component" value="Unassembled WGS sequence"/>
</dbReference>
<name>A0AB38D1D5_9MYCO</name>
<dbReference type="RefSeq" id="WP_074293057.1">
    <property type="nucleotide sequence ID" value="NZ_FRZT01000017.1"/>
</dbReference>
<feature type="domain" description="TPR repeat" evidence="1">
    <location>
        <begin position="206"/>
        <end position="426"/>
    </location>
</feature>
<protein>
    <recommendedName>
        <fullName evidence="1">TPR repeat domain-containing protein</fullName>
    </recommendedName>
</protein>
<sequence length="734" mass="79076">MTGIPLAQGRKFPEVIHQFGEAAQKHGKNWANASDETAAIRNASTEQGAAGEAARDALTHSVTTFDGAKMKAHELALDAWAVENHAAKVKQDIDQLLADAEATPYPCHIDDVSNTVTRPAIGDHMDKKQQQAAEKKYIEVQNRLLQVVAELETVSEEFAVVIREATNGDIPPGVKEGSEDAQAVKAALRDGKPIPPEVLDRIGQITNLSEADKKAWEAGRLTVPQSSMDYLNSFSRSLDGQSIGQLKDMMGKMPEPDAKNVMNGFQMISDPKVQAPGPKGMKGSFDRLPDGIKNVAANTPKLEGGTTVGQFQDLLGDRKDLAAIMHKGSADFMHGSDLDRAVLKQSSQLLDAMPGKSWDSGDGALNGPIKDSREAIQSMLSAAGRDNMAVHDLVAGVDGHTPNDKFIGELLKQDWNDNGAGAGALAHGIPDVSNDPSQAGAAQRAGETIHAIDQYAGSHGKDLSEITLSSGEKMTFAELNPDLARELGQANDHFTDDMVGRNLDNTRGFEPLDEVRGKDANMPHTRDLFGILEGNPEAAKAIHGSVDQNVLAYQDNYAHSIVDGPRPDVDSLTASGRLQGLDDVGSSMAHAQDGKLDYKNALQIYQDKSDAFDVFKKAGGEIPQVKDVLDNIGRMPGGDNMLKDMLLGKPPEQFIESHIPIKDTTAIQYHIAKQLFEHGYGNTALFSDGFPQYGQDGNMNLIREYLGTGIRGDIGEWNDAYQGAMPKTPPPFSR</sequence>